<gene>
    <name evidence="5" type="ORF">HOP40_19500</name>
</gene>
<evidence type="ECO:0000259" key="3">
    <source>
        <dbReference type="Pfam" id="PF03033"/>
    </source>
</evidence>
<protein>
    <submittedName>
        <fullName evidence="5">Glycosyltransferase family 1 protein</fullName>
    </submittedName>
</protein>
<evidence type="ECO:0000256" key="1">
    <source>
        <dbReference type="ARBA" id="ARBA00004660"/>
    </source>
</evidence>
<dbReference type="InterPro" id="IPR002213">
    <property type="entry name" value="UDP_glucos_trans"/>
</dbReference>
<dbReference type="GO" id="GO:0016758">
    <property type="term" value="F:hexosyltransferase activity"/>
    <property type="evidence" value="ECO:0007669"/>
    <property type="project" value="InterPro"/>
</dbReference>
<dbReference type="InterPro" id="IPR010610">
    <property type="entry name" value="EryCIII-like_C"/>
</dbReference>
<dbReference type="InterPro" id="IPR004276">
    <property type="entry name" value="GlycoTrans_28_N"/>
</dbReference>
<evidence type="ECO:0000313" key="6">
    <source>
        <dbReference type="Proteomes" id="UP000505377"/>
    </source>
</evidence>
<feature type="domain" description="Erythromycin biosynthesis protein CIII-like C-terminal" evidence="4">
    <location>
        <begin position="302"/>
        <end position="394"/>
    </location>
</feature>
<dbReference type="GO" id="GO:0005975">
    <property type="term" value="P:carbohydrate metabolic process"/>
    <property type="evidence" value="ECO:0007669"/>
    <property type="project" value="InterPro"/>
</dbReference>
<name>A0A6M6JKN4_9PSEU</name>
<dbReference type="GO" id="GO:0008194">
    <property type="term" value="F:UDP-glycosyltransferase activity"/>
    <property type="evidence" value="ECO:0007669"/>
    <property type="project" value="InterPro"/>
</dbReference>
<comment type="pathway">
    <text evidence="1">Antibiotic biosynthesis; vancomycin biosynthesis.</text>
</comment>
<dbReference type="RefSeq" id="WP_172160642.1">
    <property type="nucleotide sequence ID" value="NZ_CP053564.1"/>
</dbReference>
<dbReference type="FunFam" id="3.40.50.2000:FF:000009">
    <property type="entry name" value="Sterol 3-beta-glucosyltransferase UGT80A2"/>
    <property type="match status" value="1"/>
</dbReference>
<dbReference type="EMBL" id="CP053564">
    <property type="protein sequence ID" value="QJY47723.1"/>
    <property type="molecule type" value="Genomic_DNA"/>
</dbReference>
<dbReference type="GO" id="GO:0033072">
    <property type="term" value="P:vancomycin biosynthetic process"/>
    <property type="evidence" value="ECO:0007669"/>
    <property type="project" value="UniProtKB-UniPathway"/>
</dbReference>
<dbReference type="PANTHER" id="PTHR48050">
    <property type="entry name" value="STEROL 3-BETA-GLUCOSYLTRANSFERASE"/>
    <property type="match status" value="1"/>
</dbReference>
<dbReference type="InterPro" id="IPR050426">
    <property type="entry name" value="Glycosyltransferase_28"/>
</dbReference>
<evidence type="ECO:0000259" key="4">
    <source>
        <dbReference type="Pfam" id="PF06722"/>
    </source>
</evidence>
<dbReference type="Pfam" id="PF06722">
    <property type="entry name" value="EryCIII-like_C"/>
    <property type="match status" value="1"/>
</dbReference>
<dbReference type="Gene3D" id="3.40.50.2000">
    <property type="entry name" value="Glycogen Phosphorylase B"/>
    <property type="match status" value="2"/>
</dbReference>
<evidence type="ECO:0000313" key="5">
    <source>
        <dbReference type="EMBL" id="QJY47723.1"/>
    </source>
</evidence>
<dbReference type="AlphaFoldDB" id="A0A6M6JKN4"/>
<dbReference type="UniPathway" id="UPA00162"/>
<dbReference type="Proteomes" id="UP000505377">
    <property type="component" value="Chromosome"/>
</dbReference>
<sequence length="410" mass="42532">MRILLLTAGSRGDVDPFLALAHRAAAAGHEVVLGVTREFVDGARLAATEGADGGAPRFEVAALDGDFAAVVEAQGVSPWAAARAFRSTVAPMMAGMLRSAVRVAMERRPDVIVHHPKVLSAAVAAARLDRPRVLVEIVPTLTPTREFPAAGITTTGLGPLNPLTYRLAAAAGAVFRGVLRDLRAEAGLPTRGALPGPARTLVPVSPALLPRPADWPAATVLTGQWTRPERPAAADPELADFLRAGRVLCAGFGSMADGDPERRARALVGAAREHDLRVLLVTGWGGLRLPGDLAGDDVLVRSAVAHGHVLPLCAAAVHHGGAGTTHAVVRAGIPSVVVPFLADQPFWAHLLHRRGLAAPPVPSRRLDRRRVAAALGALPGAAAVQVVADRMAHDDGCGAALDAVEHSEAR</sequence>
<keyword evidence="5" id="KW-0808">Transferase</keyword>
<feature type="domain" description="Glycosyltransferase family 28 N-terminal" evidence="3">
    <location>
        <begin position="3"/>
        <end position="40"/>
    </location>
</feature>
<keyword evidence="6" id="KW-1185">Reference proteome</keyword>
<dbReference type="CDD" id="cd03784">
    <property type="entry name" value="GT1_Gtf-like"/>
    <property type="match status" value="1"/>
</dbReference>
<accession>A0A6M6JKN4</accession>
<proteinExistence type="predicted"/>
<dbReference type="SUPFAM" id="SSF53756">
    <property type="entry name" value="UDP-Glycosyltransferase/glycogen phosphorylase"/>
    <property type="match status" value="1"/>
</dbReference>
<organism evidence="5 6">
    <name type="scientific">Pseudonocardia broussonetiae</name>
    <dbReference type="NCBI Taxonomy" id="2736640"/>
    <lineage>
        <taxon>Bacteria</taxon>
        <taxon>Bacillati</taxon>
        <taxon>Actinomycetota</taxon>
        <taxon>Actinomycetes</taxon>
        <taxon>Pseudonocardiales</taxon>
        <taxon>Pseudonocardiaceae</taxon>
        <taxon>Pseudonocardia</taxon>
    </lineage>
</organism>
<dbReference type="Pfam" id="PF03033">
    <property type="entry name" value="Glyco_transf_28"/>
    <property type="match status" value="1"/>
</dbReference>
<evidence type="ECO:0000256" key="2">
    <source>
        <dbReference type="ARBA" id="ARBA00023194"/>
    </source>
</evidence>
<reference evidence="5 6" key="1">
    <citation type="submission" date="2020-05" db="EMBL/GenBank/DDBJ databases">
        <authorList>
            <person name="Mo P."/>
        </authorList>
    </citation>
    <scope>NUCLEOTIDE SEQUENCE [LARGE SCALE GENOMIC DNA]</scope>
    <source>
        <strain evidence="5 6">Gen01</strain>
    </source>
</reference>
<dbReference type="PANTHER" id="PTHR48050:SF13">
    <property type="entry name" value="STEROL 3-BETA-GLUCOSYLTRANSFERASE UGT80A2"/>
    <property type="match status" value="1"/>
</dbReference>
<keyword evidence="2" id="KW-0045">Antibiotic biosynthesis</keyword>
<dbReference type="KEGG" id="pbro:HOP40_19500"/>